<dbReference type="GO" id="GO:0000724">
    <property type="term" value="P:double-strand break repair via homologous recombination"/>
    <property type="evidence" value="ECO:0007669"/>
    <property type="project" value="TreeGrafter"/>
</dbReference>
<comment type="caution">
    <text evidence="3">The sequence shown here is derived from an EMBL/GenBank/DDBJ whole genome shotgun (WGS) entry which is preliminary data.</text>
</comment>
<dbReference type="GO" id="GO:0003676">
    <property type="term" value="F:nucleic acid binding"/>
    <property type="evidence" value="ECO:0007669"/>
    <property type="project" value="InterPro"/>
</dbReference>
<protein>
    <submittedName>
        <fullName evidence="3">13721_t:CDS:1</fullName>
    </submittedName>
</protein>
<dbReference type="EMBL" id="CAJVPQ010009895">
    <property type="protein sequence ID" value="CAG8718832.1"/>
    <property type="molecule type" value="Genomic_DNA"/>
</dbReference>
<dbReference type="AlphaFoldDB" id="A0A9N9I3J7"/>
<accession>A0A9N9I3J7</accession>
<dbReference type="OrthoDB" id="2415422at2759"/>
<dbReference type="GO" id="GO:0005634">
    <property type="term" value="C:nucleus"/>
    <property type="evidence" value="ECO:0007669"/>
    <property type="project" value="TreeGrafter"/>
</dbReference>
<dbReference type="Pfam" id="PF00270">
    <property type="entry name" value="DEAD"/>
    <property type="match status" value="1"/>
</dbReference>
<evidence type="ECO:0000259" key="2">
    <source>
        <dbReference type="Pfam" id="PF00270"/>
    </source>
</evidence>
<dbReference type="Proteomes" id="UP000789570">
    <property type="component" value="Unassembled WGS sequence"/>
</dbReference>
<dbReference type="GO" id="GO:0043138">
    <property type="term" value="F:3'-5' DNA helicase activity"/>
    <property type="evidence" value="ECO:0007669"/>
    <property type="project" value="TreeGrafter"/>
</dbReference>
<dbReference type="SUPFAM" id="SSF52540">
    <property type="entry name" value="P-loop containing nucleoside triphosphate hydrolases"/>
    <property type="match status" value="1"/>
</dbReference>
<evidence type="ECO:0000256" key="1">
    <source>
        <dbReference type="ARBA" id="ARBA00005446"/>
    </source>
</evidence>
<reference evidence="3" key="1">
    <citation type="submission" date="2021-06" db="EMBL/GenBank/DDBJ databases">
        <authorList>
            <person name="Kallberg Y."/>
            <person name="Tangrot J."/>
            <person name="Rosling A."/>
        </authorList>
    </citation>
    <scope>NUCLEOTIDE SEQUENCE</scope>
    <source>
        <strain evidence="3">UK204</strain>
    </source>
</reference>
<dbReference type="GO" id="GO:0005524">
    <property type="term" value="F:ATP binding"/>
    <property type="evidence" value="ECO:0007669"/>
    <property type="project" value="InterPro"/>
</dbReference>
<evidence type="ECO:0000313" key="3">
    <source>
        <dbReference type="EMBL" id="CAG8718832.1"/>
    </source>
</evidence>
<organism evidence="3 4">
    <name type="scientific">Funneliformis caledonium</name>
    <dbReference type="NCBI Taxonomy" id="1117310"/>
    <lineage>
        <taxon>Eukaryota</taxon>
        <taxon>Fungi</taxon>
        <taxon>Fungi incertae sedis</taxon>
        <taxon>Mucoromycota</taxon>
        <taxon>Glomeromycotina</taxon>
        <taxon>Glomeromycetes</taxon>
        <taxon>Glomerales</taxon>
        <taxon>Glomeraceae</taxon>
        <taxon>Funneliformis</taxon>
    </lineage>
</organism>
<keyword evidence="4" id="KW-1185">Reference proteome</keyword>
<dbReference type="Gene3D" id="3.40.50.300">
    <property type="entry name" value="P-loop containing nucleotide triphosphate hydrolases"/>
    <property type="match status" value="1"/>
</dbReference>
<dbReference type="GO" id="GO:0009378">
    <property type="term" value="F:four-way junction helicase activity"/>
    <property type="evidence" value="ECO:0007669"/>
    <property type="project" value="TreeGrafter"/>
</dbReference>
<sequence length="135" mass="15114">MCISALRGIYQFNDFRSEQKEVIQSFAQNQDTIVIKQTGGGKSLCYTIAAILSQGINIVFSPLKALIDDQEITTRLGIDYQQASLIRNIAFENNQIIYESCENITTELQSKVSKETIAMYHSELSAKQKSAVLLD</sequence>
<gene>
    <name evidence="3" type="ORF">FCALED_LOCUS14291</name>
</gene>
<dbReference type="GO" id="GO:0005737">
    <property type="term" value="C:cytoplasm"/>
    <property type="evidence" value="ECO:0007669"/>
    <property type="project" value="TreeGrafter"/>
</dbReference>
<comment type="similarity">
    <text evidence="1">Belongs to the helicase family. RecQ subfamily.</text>
</comment>
<dbReference type="PANTHER" id="PTHR13710:SF152">
    <property type="entry name" value="ATP-DEPENDENT DNA HELICASE Q5"/>
    <property type="match status" value="1"/>
</dbReference>
<feature type="domain" description="DEAD/DEAH-box helicase" evidence="2">
    <location>
        <begin position="18"/>
        <end position="74"/>
    </location>
</feature>
<name>A0A9N9I3J7_9GLOM</name>
<proteinExistence type="inferred from homology"/>
<dbReference type="PANTHER" id="PTHR13710">
    <property type="entry name" value="DNA HELICASE RECQ FAMILY MEMBER"/>
    <property type="match status" value="1"/>
</dbReference>
<dbReference type="GO" id="GO:0005694">
    <property type="term" value="C:chromosome"/>
    <property type="evidence" value="ECO:0007669"/>
    <property type="project" value="TreeGrafter"/>
</dbReference>
<dbReference type="InterPro" id="IPR027417">
    <property type="entry name" value="P-loop_NTPase"/>
</dbReference>
<evidence type="ECO:0000313" key="4">
    <source>
        <dbReference type="Proteomes" id="UP000789570"/>
    </source>
</evidence>
<dbReference type="InterPro" id="IPR011545">
    <property type="entry name" value="DEAD/DEAH_box_helicase_dom"/>
</dbReference>